<proteinExistence type="predicted"/>
<dbReference type="VEuPathDB" id="FungiDB:EMCG_07310"/>
<organism evidence="1 2">
    <name type="scientific">[Emmonsia] crescens</name>
    <dbReference type="NCBI Taxonomy" id="73230"/>
    <lineage>
        <taxon>Eukaryota</taxon>
        <taxon>Fungi</taxon>
        <taxon>Dikarya</taxon>
        <taxon>Ascomycota</taxon>
        <taxon>Pezizomycotina</taxon>
        <taxon>Eurotiomycetes</taxon>
        <taxon>Eurotiomycetidae</taxon>
        <taxon>Onygenales</taxon>
        <taxon>Ajellomycetaceae</taxon>
        <taxon>Emergomyces</taxon>
    </lineage>
</organism>
<dbReference type="EMBL" id="LCZI01000348">
    <property type="protein sequence ID" value="KKZ67010.1"/>
    <property type="molecule type" value="Genomic_DNA"/>
</dbReference>
<evidence type="ECO:0000313" key="2">
    <source>
        <dbReference type="Proteomes" id="UP000034164"/>
    </source>
</evidence>
<dbReference type="Proteomes" id="UP000034164">
    <property type="component" value="Unassembled WGS sequence"/>
</dbReference>
<gene>
    <name evidence="1" type="ORF">EMCG_07310</name>
</gene>
<evidence type="ECO:0000313" key="1">
    <source>
        <dbReference type="EMBL" id="KKZ67010.1"/>
    </source>
</evidence>
<accession>A0A0G2I9T6</accession>
<sequence length="90" mass="9584">MTETIIGSSTIAKRTTAGMVQRQIILPRRFAAQKSQSEAPSSSSSVTVSGLPIFIANTQLGNIPSNILEGDLNTKAHFGLLQAYSMLICC</sequence>
<name>A0A0G2I9T6_9EURO</name>
<reference evidence="2" key="1">
    <citation type="journal article" date="2015" name="PLoS Genet.">
        <title>The dynamic genome and transcriptome of the human fungal pathogen Blastomyces and close relative Emmonsia.</title>
        <authorList>
            <person name="Munoz J.F."/>
            <person name="Gauthier G.M."/>
            <person name="Desjardins C.A."/>
            <person name="Gallo J.E."/>
            <person name="Holder J."/>
            <person name="Sullivan T.D."/>
            <person name="Marty A.J."/>
            <person name="Carmen J.C."/>
            <person name="Chen Z."/>
            <person name="Ding L."/>
            <person name="Gujja S."/>
            <person name="Magrini V."/>
            <person name="Misas E."/>
            <person name="Mitreva M."/>
            <person name="Priest M."/>
            <person name="Saif S."/>
            <person name="Whiston E.A."/>
            <person name="Young S."/>
            <person name="Zeng Q."/>
            <person name="Goldman W.E."/>
            <person name="Mardis E.R."/>
            <person name="Taylor J.W."/>
            <person name="McEwen J.G."/>
            <person name="Clay O.K."/>
            <person name="Klein B.S."/>
            <person name="Cuomo C.A."/>
        </authorList>
    </citation>
    <scope>NUCLEOTIDE SEQUENCE [LARGE SCALE GENOMIC DNA]</scope>
    <source>
        <strain evidence="2">UAMH 3008</strain>
    </source>
</reference>
<comment type="caution">
    <text evidence="1">The sequence shown here is derived from an EMBL/GenBank/DDBJ whole genome shotgun (WGS) entry which is preliminary data.</text>
</comment>
<dbReference type="AlphaFoldDB" id="A0A0G2I9T6"/>
<protein>
    <submittedName>
        <fullName evidence="1">Uncharacterized protein</fullName>
    </submittedName>
</protein>